<reference evidence="2 3" key="1">
    <citation type="submission" date="2014-07" db="EMBL/GenBank/DDBJ databases">
        <title>Whole Genome Sequence of the Amycolatopsis methanolica 239.</title>
        <authorList>
            <person name="Tang B."/>
        </authorList>
    </citation>
    <scope>NUCLEOTIDE SEQUENCE [LARGE SCALE GENOMIC DNA]</scope>
    <source>
        <strain evidence="2 3">239</strain>
    </source>
</reference>
<feature type="region of interest" description="Disordered" evidence="1">
    <location>
        <begin position="30"/>
        <end position="59"/>
    </location>
</feature>
<evidence type="ECO:0000256" key="1">
    <source>
        <dbReference type="SAM" id="MobiDB-lite"/>
    </source>
</evidence>
<sequence length="117" mass="12499">MSDVPESDPDSLEYVAGQVESIHEQFKKAKDKVTGVTGENPFGTIKRPDELEPGEHPSDGMVDALGSLRDGVHKQFDAAAELMTSTGSALRDAARALRETDDAARDSVTVKDGSLQV</sequence>
<keyword evidence="3" id="KW-1185">Reference proteome</keyword>
<accession>A0A076N6K1</accession>
<dbReference type="EMBL" id="CP009110">
    <property type="protein sequence ID" value="AIJ26951.1"/>
    <property type="molecule type" value="Genomic_DNA"/>
</dbReference>
<protein>
    <submittedName>
        <fullName evidence="2">Uncharacterized protein</fullName>
    </submittedName>
</protein>
<proteinExistence type="predicted"/>
<dbReference type="KEGG" id="amq:AMETH_6859"/>
<dbReference type="HOGENOM" id="CLU_178547_0_0_11"/>
<dbReference type="PATRIC" id="fig|1068978.7.peg.7368"/>
<dbReference type="AlphaFoldDB" id="A0A076N6K1"/>
<feature type="compositionally biased region" description="Basic and acidic residues" evidence="1">
    <location>
        <begin position="46"/>
        <end position="58"/>
    </location>
</feature>
<dbReference type="STRING" id="1068978.AMETH_6859"/>
<evidence type="ECO:0000313" key="2">
    <source>
        <dbReference type="EMBL" id="AIJ26951.1"/>
    </source>
</evidence>
<gene>
    <name evidence="2" type="ORF">AMETH_6859</name>
</gene>
<organism evidence="2 3">
    <name type="scientific">Amycolatopsis methanolica 239</name>
    <dbReference type="NCBI Taxonomy" id="1068978"/>
    <lineage>
        <taxon>Bacteria</taxon>
        <taxon>Bacillati</taxon>
        <taxon>Actinomycetota</taxon>
        <taxon>Actinomycetes</taxon>
        <taxon>Pseudonocardiales</taxon>
        <taxon>Pseudonocardiaceae</taxon>
        <taxon>Amycolatopsis</taxon>
        <taxon>Amycolatopsis methanolica group</taxon>
    </lineage>
</organism>
<name>A0A076N6K1_AMYME</name>
<evidence type="ECO:0000313" key="3">
    <source>
        <dbReference type="Proteomes" id="UP000062973"/>
    </source>
</evidence>
<dbReference type="Proteomes" id="UP000062973">
    <property type="component" value="Chromosome"/>
</dbReference>